<organism evidence="2 3">
    <name type="scientific">Myriangium duriaei CBS 260.36</name>
    <dbReference type="NCBI Taxonomy" id="1168546"/>
    <lineage>
        <taxon>Eukaryota</taxon>
        <taxon>Fungi</taxon>
        <taxon>Dikarya</taxon>
        <taxon>Ascomycota</taxon>
        <taxon>Pezizomycotina</taxon>
        <taxon>Dothideomycetes</taxon>
        <taxon>Dothideomycetidae</taxon>
        <taxon>Myriangiales</taxon>
        <taxon>Myriangiaceae</taxon>
        <taxon>Myriangium</taxon>
    </lineage>
</organism>
<dbReference type="OrthoDB" id="5344482at2759"/>
<feature type="region of interest" description="Disordered" evidence="1">
    <location>
        <begin position="228"/>
        <end position="248"/>
    </location>
</feature>
<keyword evidence="3" id="KW-1185">Reference proteome</keyword>
<reference evidence="2" key="1">
    <citation type="journal article" date="2020" name="Stud. Mycol.">
        <title>101 Dothideomycetes genomes: a test case for predicting lifestyles and emergence of pathogens.</title>
        <authorList>
            <person name="Haridas S."/>
            <person name="Albert R."/>
            <person name="Binder M."/>
            <person name="Bloem J."/>
            <person name="Labutti K."/>
            <person name="Salamov A."/>
            <person name="Andreopoulos B."/>
            <person name="Baker S."/>
            <person name="Barry K."/>
            <person name="Bills G."/>
            <person name="Bluhm B."/>
            <person name="Cannon C."/>
            <person name="Castanera R."/>
            <person name="Culley D."/>
            <person name="Daum C."/>
            <person name="Ezra D."/>
            <person name="Gonzalez J."/>
            <person name="Henrissat B."/>
            <person name="Kuo A."/>
            <person name="Liang C."/>
            <person name="Lipzen A."/>
            <person name="Lutzoni F."/>
            <person name="Magnuson J."/>
            <person name="Mondo S."/>
            <person name="Nolan M."/>
            <person name="Ohm R."/>
            <person name="Pangilinan J."/>
            <person name="Park H.-J."/>
            <person name="Ramirez L."/>
            <person name="Alfaro M."/>
            <person name="Sun H."/>
            <person name="Tritt A."/>
            <person name="Yoshinaga Y."/>
            <person name="Zwiers L.-H."/>
            <person name="Turgeon B."/>
            <person name="Goodwin S."/>
            <person name="Spatafora J."/>
            <person name="Crous P."/>
            <person name="Grigoriev I."/>
        </authorList>
    </citation>
    <scope>NUCLEOTIDE SEQUENCE</scope>
    <source>
        <strain evidence="2">CBS 260.36</strain>
    </source>
</reference>
<feature type="region of interest" description="Disordered" evidence="1">
    <location>
        <begin position="355"/>
        <end position="399"/>
    </location>
</feature>
<accession>A0A9P4IUD3</accession>
<evidence type="ECO:0000256" key="1">
    <source>
        <dbReference type="SAM" id="MobiDB-lite"/>
    </source>
</evidence>
<name>A0A9P4IUD3_9PEZI</name>
<comment type="caution">
    <text evidence="2">The sequence shown here is derived from an EMBL/GenBank/DDBJ whole genome shotgun (WGS) entry which is preliminary data.</text>
</comment>
<dbReference type="Proteomes" id="UP000799439">
    <property type="component" value="Unassembled WGS sequence"/>
</dbReference>
<proteinExistence type="predicted"/>
<evidence type="ECO:0000313" key="3">
    <source>
        <dbReference type="Proteomes" id="UP000799439"/>
    </source>
</evidence>
<feature type="compositionally biased region" description="Low complexity" evidence="1">
    <location>
        <begin position="236"/>
        <end position="245"/>
    </location>
</feature>
<gene>
    <name evidence="2" type="ORF">K461DRAFT_281054</name>
</gene>
<sequence>MTAVNPTGRSPPRSVPTDTCHPVRTAMPSPGLVTSIDMVESPSSSSPNALARFEYESGQSRDCTKVLMVEWEDDETTRDIEGDWIVSFDNKKTLLSARNTQDRGINRLYFLLSTGERVPGTVQLTLTPTKNDAAGPTVVWKANPLPAIFPPELGASAREAGKKGVLHTIWAKRRLQVLAGEIYQEPQQDEEGAALAMALREKEWIEENFGVHMKPLTAQPNHREALKTVDGANNASPSSPRSPESGRLMNKLRGLKLNTAKTEKHTDEVDEPDFADNLNPLSPEQSDVAVSSFGSFAALKGLPDPRTLAAMPPQNPASTGRRIVSERPPEDILAQQRPAGGASLDAITAGTNTGFTHHGHDDDKEDDLFALPLSPRSPDMGRSPFSFGTADTRRYVGAG</sequence>
<protein>
    <submittedName>
        <fullName evidence="2">Uncharacterized protein</fullName>
    </submittedName>
</protein>
<evidence type="ECO:0000313" key="2">
    <source>
        <dbReference type="EMBL" id="KAF2149836.1"/>
    </source>
</evidence>
<feature type="region of interest" description="Disordered" evidence="1">
    <location>
        <begin position="1"/>
        <end position="26"/>
    </location>
</feature>
<dbReference type="AlphaFoldDB" id="A0A9P4IUD3"/>
<dbReference type="EMBL" id="ML996090">
    <property type="protein sequence ID" value="KAF2149836.1"/>
    <property type="molecule type" value="Genomic_DNA"/>
</dbReference>